<dbReference type="PROSITE" id="PS50305">
    <property type="entry name" value="SIRTUIN"/>
    <property type="match status" value="1"/>
</dbReference>
<organism evidence="6 7">
    <name type="scientific">Achromobacter arsenitoxydans SY8</name>
    <dbReference type="NCBI Taxonomy" id="477184"/>
    <lineage>
        <taxon>Bacteria</taxon>
        <taxon>Pseudomonadati</taxon>
        <taxon>Pseudomonadota</taxon>
        <taxon>Betaproteobacteria</taxon>
        <taxon>Burkholderiales</taxon>
        <taxon>Alcaligenaceae</taxon>
        <taxon>Achromobacter</taxon>
    </lineage>
</organism>
<dbReference type="InterPro" id="IPR026590">
    <property type="entry name" value="Ssirtuin_cat_dom"/>
</dbReference>
<dbReference type="RefSeq" id="WP_008164697.1">
    <property type="nucleotide sequence ID" value="NZ_AGUF01000056.1"/>
</dbReference>
<dbReference type="PANTHER" id="PTHR11085:SF10">
    <property type="entry name" value="NAD-DEPENDENT PROTEIN DEACYLASE SIRTUIN-5, MITOCHONDRIAL-RELATED"/>
    <property type="match status" value="1"/>
</dbReference>
<comment type="caution">
    <text evidence="4">Lacks conserved residue(s) required for the propagation of feature annotation.</text>
</comment>
<evidence type="ECO:0000313" key="6">
    <source>
        <dbReference type="EMBL" id="EHK64904.1"/>
    </source>
</evidence>
<dbReference type="SUPFAM" id="SSF52467">
    <property type="entry name" value="DHS-like NAD/FAD-binding domain"/>
    <property type="match status" value="1"/>
</dbReference>
<keyword evidence="2" id="KW-0808">Transferase</keyword>
<feature type="binding site" evidence="4">
    <location>
        <position position="132"/>
    </location>
    <ligand>
        <name>Zn(2+)</name>
        <dbReference type="ChEBI" id="CHEBI:29105"/>
    </ligand>
</feature>
<evidence type="ECO:0000313" key="7">
    <source>
        <dbReference type="Proteomes" id="UP000003113"/>
    </source>
</evidence>
<dbReference type="Gene3D" id="3.40.50.1220">
    <property type="entry name" value="TPP-binding domain"/>
    <property type="match status" value="1"/>
</dbReference>
<keyword evidence="4" id="KW-0479">Metal-binding</keyword>
<keyword evidence="7" id="KW-1185">Reference proteome</keyword>
<dbReference type="eggNOG" id="COG0846">
    <property type="taxonomic scope" value="Bacteria"/>
</dbReference>
<comment type="caution">
    <text evidence="6">The sequence shown here is derived from an EMBL/GenBank/DDBJ whole genome shotgun (WGS) entry which is preliminary data.</text>
</comment>
<feature type="binding site" evidence="4">
    <location>
        <position position="163"/>
    </location>
    <ligand>
        <name>Zn(2+)</name>
        <dbReference type="ChEBI" id="CHEBI:29105"/>
    </ligand>
</feature>
<dbReference type="InterPro" id="IPR003000">
    <property type="entry name" value="Sirtuin"/>
</dbReference>
<accession>H0F9R0</accession>
<dbReference type="PANTHER" id="PTHR11085">
    <property type="entry name" value="NAD-DEPENDENT PROTEIN DEACYLASE SIRTUIN-5, MITOCHONDRIAL-RELATED"/>
    <property type="match status" value="1"/>
</dbReference>
<dbReference type="EMBL" id="AGUF01000056">
    <property type="protein sequence ID" value="EHK64904.1"/>
    <property type="molecule type" value="Genomic_DNA"/>
</dbReference>
<feature type="binding site" evidence="4">
    <location>
        <position position="135"/>
    </location>
    <ligand>
        <name>Zn(2+)</name>
        <dbReference type="ChEBI" id="CHEBI:29105"/>
    </ligand>
</feature>
<feature type="domain" description="Deacetylase sirtuin-type" evidence="5">
    <location>
        <begin position="2"/>
        <end position="259"/>
    </location>
</feature>
<evidence type="ECO:0000256" key="3">
    <source>
        <dbReference type="ARBA" id="ARBA00023027"/>
    </source>
</evidence>
<keyword evidence="3" id="KW-0520">NAD</keyword>
<gene>
    <name evidence="6" type="ORF">KYC_17578</name>
</gene>
<dbReference type="GO" id="GO:0046872">
    <property type="term" value="F:metal ion binding"/>
    <property type="evidence" value="ECO:0007669"/>
    <property type="project" value="UniProtKB-KW"/>
</dbReference>
<dbReference type="STRING" id="477184.KYC_17578"/>
<evidence type="ECO:0000256" key="4">
    <source>
        <dbReference type="PROSITE-ProRule" id="PRU00236"/>
    </source>
</evidence>
<dbReference type="Pfam" id="PF02146">
    <property type="entry name" value="SIR2"/>
    <property type="match status" value="1"/>
</dbReference>
<dbReference type="Gene3D" id="3.30.1600.10">
    <property type="entry name" value="SIR2/SIRT2 'Small Domain"/>
    <property type="match status" value="1"/>
</dbReference>
<sequence length="259" mass="27762">MKPRKLHLPESLLQSVRAARNIVVLTGSGLNPASRLPLARDGMRGLWARYDSAALATEEGFRRDPALVWAWHEERRRRARLAAPNAAHRAIAELAVRSPGAFVVTQNGDTLHERAGSPRILHLLGRFDQPRCSACAMPYTLAAPPAKPGRQGPFPPPPACRICGNLVRPGRLWHGEPPASDVWAIAKGLAAAADLILAVGTSCETPAAAEFCYAAMADGAELVQINPNPTLLDRVAAHNIKGPAEKILPLLLARAWPGA</sequence>
<evidence type="ECO:0000256" key="1">
    <source>
        <dbReference type="ARBA" id="ARBA00012928"/>
    </source>
</evidence>
<evidence type="ECO:0000256" key="2">
    <source>
        <dbReference type="ARBA" id="ARBA00022679"/>
    </source>
</evidence>
<proteinExistence type="predicted"/>
<dbReference type="GO" id="GO:0017136">
    <property type="term" value="F:histone deacetylase activity, NAD-dependent"/>
    <property type="evidence" value="ECO:0007669"/>
    <property type="project" value="TreeGrafter"/>
</dbReference>
<keyword evidence="4" id="KW-0862">Zinc</keyword>
<dbReference type="Proteomes" id="UP000003113">
    <property type="component" value="Unassembled WGS sequence"/>
</dbReference>
<dbReference type="InterPro" id="IPR026591">
    <property type="entry name" value="Sirtuin_cat_small_dom_sf"/>
</dbReference>
<dbReference type="PATRIC" id="fig|477184.5.peg.3466"/>
<evidence type="ECO:0000259" key="5">
    <source>
        <dbReference type="PROSITE" id="PS50305"/>
    </source>
</evidence>
<dbReference type="InterPro" id="IPR050134">
    <property type="entry name" value="NAD-dep_sirtuin_deacylases"/>
</dbReference>
<feature type="binding site" evidence="4">
    <location>
        <position position="160"/>
    </location>
    <ligand>
        <name>Zn(2+)</name>
        <dbReference type="ChEBI" id="CHEBI:29105"/>
    </ligand>
</feature>
<dbReference type="InterPro" id="IPR029035">
    <property type="entry name" value="DHS-like_NAD/FAD-binding_dom"/>
</dbReference>
<dbReference type="GO" id="GO:0070403">
    <property type="term" value="F:NAD+ binding"/>
    <property type="evidence" value="ECO:0007669"/>
    <property type="project" value="InterPro"/>
</dbReference>
<protein>
    <recommendedName>
        <fullName evidence="1">protein acetyllysine N-acetyltransferase</fullName>
        <ecNumber evidence="1">2.3.1.286</ecNumber>
    </recommendedName>
</protein>
<dbReference type="AlphaFoldDB" id="H0F9R0"/>
<reference evidence="6 7" key="1">
    <citation type="journal article" date="2012" name="J. Bacteriol.">
        <title>Genome sequence of the highly efficient arsenite-oxidizing bacterium Achromobacter arsenitoxydans SY8.</title>
        <authorList>
            <person name="Li X."/>
            <person name="Hu Y."/>
            <person name="Gong J."/>
            <person name="Lin Y."/>
            <person name="Johnstone L."/>
            <person name="Rensing C."/>
            <person name="Wang G."/>
        </authorList>
    </citation>
    <scope>NUCLEOTIDE SEQUENCE [LARGE SCALE GENOMIC DNA]</scope>
    <source>
        <strain evidence="6 7">SY8</strain>
    </source>
</reference>
<name>H0F9R0_9BURK</name>
<dbReference type="EC" id="2.3.1.286" evidence="1"/>